<keyword evidence="10" id="KW-0833">Ubl conjugation pathway</keyword>
<keyword evidence="9 15" id="KW-0863">Zinc-finger</keyword>
<dbReference type="SUPFAM" id="SSF57850">
    <property type="entry name" value="RING/U-box"/>
    <property type="match status" value="1"/>
</dbReference>
<keyword evidence="5" id="KW-0808">Transferase</keyword>
<evidence type="ECO:0000256" key="12">
    <source>
        <dbReference type="ARBA" id="ARBA00022989"/>
    </source>
</evidence>
<gene>
    <name evidence="18" type="ORF">LLUT_LOCUS20361</name>
</gene>
<organism evidence="18 19">
    <name type="scientific">Lupinus luteus</name>
    <name type="common">European yellow lupine</name>
    <dbReference type="NCBI Taxonomy" id="3873"/>
    <lineage>
        <taxon>Eukaryota</taxon>
        <taxon>Viridiplantae</taxon>
        <taxon>Streptophyta</taxon>
        <taxon>Embryophyta</taxon>
        <taxon>Tracheophyta</taxon>
        <taxon>Spermatophyta</taxon>
        <taxon>Magnoliopsida</taxon>
        <taxon>eudicotyledons</taxon>
        <taxon>Gunneridae</taxon>
        <taxon>Pentapetalae</taxon>
        <taxon>rosids</taxon>
        <taxon>fabids</taxon>
        <taxon>Fabales</taxon>
        <taxon>Fabaceae</taxon>
        <taxon>Papilionoideae</taxon>
        <taxon>50 kb inversion clade</taxon>
        <taxon>genistoids sensu lato</taxon>
        <taxon>core genistoids</taxon>
        <taxon>Genisteae</taxon>
        <taxon>Lupinus</taxon>
    </lineage>
</organism>
<dbReference type="EC" id="2.3.2.27" evidence="4"/>
<evidence type="ECO:0000256" key="13">
    <source>
        <dbReference type="ARBA" id="ARBA00023136"/>
    </source>
</evidence>
<dbReference type="Gene3D" id="3.30.40.10">
    <property type="entry name" value="Zinc/RING finger domain, C3HC4 (zinc finger)"/>
    <property type="match status" value="1"/>
</dbReference>
<comment type="caution">
    <text evidence="18">The sequence shown here is derived from an EMBL/GenBank/DDBJ whole genome shotgun (WGS) entry which is preliminary data.</text>
</comment>
<comment type="similarity">
    <text evidence="14">Belongs to the RING-type zinc finger family. ATL subfamily.</text>
</comment>
<evidence type="ECO:0000259" key="17">
    <source>
        <dbReference type="PROSITE" id="PS50089"/>
    </source>
</evidence>
<reference evidence="18 19" key="1">
    <citation type="submission" date="2024-03" db="EMBL/GenBank/DDBJ databases">
        <authorList>
            <person name="Martinez-Hernandez J."/>
        </authorList>
    </citation>
    <scope>NUCLEOTIDE SEQUENCE [LARGE SCALE GENOMIC DNA]</scope>
</reference>
<dbReference type="PROSITE" id="PS50089">
    <property type="entry name" value="ZF_RING_2"/>
    <property type="match status" value="1"/>
</dbReference>
<protein>
    <recommendedName>
        <fullName evidence="4">RING-type E3 ubiquitin transferase</fullName>
        <ecNumber evidence="4">2.3.2.27</ecNumber>
    </recommendedName>
</protein>
<keyword evidence="6 16" id="KW-0812">Transmembrane</keyword>
<evidence type="ECO:0000256" key="1">
    <source>
        <dbReference type="ARBA" id="ARBA00000900"/>
    </source>
</evidence>
<evidence type="ECO:0000256" key="6">
    <source>
        <dbReference type="ARBA" id="ARBA00022692"/>
    </source>
</evidence>
<keyword evidence="19" id="KW-1185">Reference proteome</keyword>
<dbReference type="GO" id="GO:0016020">
    <property type="term" value="C:membrane"/>
    <property type="evidence" value="ECO:0007669"/>
    <property type="project" value="UniProtKB-SubCell"/>
</dbReference>
<evidence type="ECO:0000256" key="3">
    <source>
        <dbReference type="ARBA" id="ARBA00004906"/>
    </source>
</evidence>
<dbReference type="InterPro" id="IPR001841">
    <property type="entry name" value="Znf_RING"/>
</dbReference>
<evidence type="ECO:0000256" key="2">
    <source>
        <dbReference type="ARBA" id="ARBA00004167"/>
    </source>
</evidence>
<evidence type="ECO:0000256" key="10">
    <source>
        <dbReference type="ARBA" id="ARBA00022786"/>
    </source>
</evidence>
<feature type="domain" description="RING-type" evidence="17">
    <location>
        <begin position="141"/>
        <end position="183"/>
    </location>
</feature>
<evidence type="ECO:0000256" key="5">
    <source>
        <dbReference type="ARBA" id="ARBA00022679"/>
    </source>
</evidence>
<accession>A0AAV1XCK2</accession>
<dbReference type="PANTHER" id="PTHR46539:SF2">
    <property type="entry name" value="RING-H2 FINGER PROTEIN ATL43"/>
    <property type="match status" value="1"/>
</dbReference>
<dbReference type="InterPro" id="IPR013083">
    <property type="entry name" value="Znf_RING/FYVE/PHD"/>
</dbReference>
<evidence type="ECO:0000256" key="8">
    <source>
        <dbReference type="ARBA" id="ARBA00022729"/>
    </source>
</evidence>
<evidence type="ECO:0000256" key="14">
    <source>
        <dbReference type="ARBA" id="ARBA00024209"/>
    </source>
</evidence>
<feature type="transmembrane region" description="Helical" evidence="16">
    <location>
        <begin position="63"/>
        <end position="84"/>
    </location>
</feature>
<evidence type="ECO:0000313" key="18">
    <source>
        <dbReference type="EMBL" id="CAL0319301.1"/>
    </source>
</evidence>
<feature type="transmembrane region" description="Helical" evidence="16">
    <location>
        <begin position="6"/>
        <end position="24"/>
    </location>
</feature>
<dbReference type="CDD" id="cd16461">
    <property type="entry name" value="RING-H2_EL5-like"/>
    <property type="match status" value="1"/>
</dbReference>
<name>A0AAV1XCK2_LUPLU</name>
<comment type="catalytic activity">
    <reaction evidence="1">
        <text>S-ubiquitinyl-[E2 ubiquitin-conjugating enzyme]-L-cysteine + [acceptor protein]-L-lysine = [E2 ubiquitin-conjugating enzyme]-L-cysteine + N(6)-ubiquitinyl-[acceptor protein]-L-lysine.</text>
        <dbReference type="EC" id="2.3.2.27"/>
    </reaction>
</comment>
<keyword evidence="7" id="KW-0479">Metal-binding</keyword>
<dbReference type="GO" id="GO:0061630">
    <property type="term" value="F:ubiquitin protein ligase activity"/>
    <property type="evidence" value="ECO:0007669"/>
    <property type="project" value="UniProtKB-EC"/>
</dbReference>
<evidence type="ECO:0000256" key="4">
    <source>
        <dbReference type="ARBA" id="ARBA00012483"/>
    </source>
</evidence>
<evidence type="ECO:0000256" key="7">
    <source>
        <dbReference type="ARBA" id="ARBA00022723"/>
    </source>
</evidence>
<evidence type="ECO:0000256" key="15">
    <source>
        <dbReference type="PROSITE-ProRule" id="PRU00175"/>
    </source>
</evidence>
<keyword evidence="8" id="KW-0732">Signal</keyword>
<evidence type="ECO:0000256" key="16">
    <source>
        <dbReference type="SAM" id="Phobius"/>
    </source>
</evidence>
<comment type="pathway">
    <text evidence="3">Protein modification; protein ubiquitination.</text>
</comment>
<dbReference type="AlphaFoldDB" id="A0AAV1XCK2"/>
<evidence type="ECO:0000256" key="9">
    <source>
        <dbReference type="ARBA" id="ARBA00022771"/>
    </source>
</evidence>
<dbReference type="PANTHER" id="PTHR46539">
    <property type="entry name" value="E3 UBIQUITIN-PROTEIN LIGASE ATL42"/>
    <property type="match status" value="1"/>
</dbReference>
<sequence>MATSLSFNTTFSFYSFLFLFLLNFQHSKQQQQQNPYHNLNNTLTTAKSPPPLEKASSSFKPEVAVIVAVLTTMFSLTFLLLLYIKHCNNVSNHNNTTTSYYNSTATNSRGRKNSGIDRSVIESLPIFRFGSLMGQKHGLDCAVCLNKFEPSEVLRLLPKCKHAFHVECVDTWLDAHSTCPLCRYRVDPEDIFLLHHEHVIDIEKETNPSSQIVAEAQKTRRISGRHSSVEKGGIFQIITELKTASFLRRSLDSATARKKNENGVVGERKDEMLMVREMERRIEQRIIVCSPTCLRSRDERWSDAEPLDLLYLTSEMIISGGGIQTRSVSEMSGLKRFICSDSNNNKQSGRQVSN</sequence>
<keyword evidence="11" id="KW-0862">Zinc</keyword>
<keyword evidence="12 16" id="KW-1133">Transmembrane helix</keyword>
<dbReference type="GO" id="GO:0008270">
    <property type="term" value="F:zinc ion binding"/>
    <property type="evidence" value="ECO:0007669"/>
    <property type="project" value="UniProtKB-KW"/>
</dbReference>
<dbReference type="SMART" id="SM00184">
    <property type="entry name" value="RING"/>
    <property type="match status" value="1"/>
</dbReference>
<proteinExistence type="inferred from homology"/>
<evidence type="ECO:0000313" key="19">
    <source>
        <dbReference type="Proteomes" id="UP001497480"/>
    </source>
</evidence>
<keyword evidence="13 16" id="KW-0472">Membrane</keyword>
<dbReference type="Pfam" id="PF13639">
    <property type="entry name" value="zf-RING_2"/>
    <property type="match status" value="1"/>
</dbReference>
<comment type="subcellular location">
    <subcellularLocation>
        <location evidence="2">Membrane</location>
        <topology evidence="2">Single-pass membrane protein</topology>
    </subcellularLocation>
</comment>
<dbReference type="EMBL" id="CAXHTB010000014">
    <property type="protein sequence ID" value="CAL0319301.1"/>
    <property type="molecule type" value="Genomic_DNA"/>
</dbReference>
<dbReference type="Proteomes" id="UP001497480">
    <property type="component" value="Unassembled WGS sequence"/>
</dbReference>
<dbReference type="FunFam" id="3.30.40.10:FF:000285">
    <property type="entry name" value="RING-H2 finger protein ATL43"/>
    <property type="match status" value="1"/>
</dbReference>
<evidence type="ECO:0000256" key="11">
    <source>
        <dbReference type="ARBA" id="ARBA00022833"/>
    </source>
</evidence>